<dbReference type="Gene3D" id="3.40.605.10">
    <property type="entry name" value="Aldehyde Dehydrogenase, Chain A, domain 1"/>
    <property type="match status" value="1"/>
</dbReference>
<dbReference type="PROSITE" id="PS00070">
    <property type="entry name" value="ALDEHYDE_DEHYDR_CYS"/>
    <property type="match status" value="1"/>
</dbReference>
<dbReference type="STRING" id="49186.SAMN05421647_101418"/>
<evidence type="ECO:0000256" key="1">
    <source>
        <dbReference type="ARBA" id="ARBA00009986"/>
    </source>
</evidence>
<dbReference type="Gene3D" id="3.40.309.10">
    <property type="entry name" value="Aldehyde Dehydrogenase, Chain A, domain 2"/>
    <property type="match status" value="1"/>
</dbReference>
<evidence type="ECO:0000256" key="3">
    <source>
        <dbReference type="PROSITE-ProRule" id="PRU10007"/>
    </source>
</evidence>
<dbReference type="FunFam" id="3.40.309.10:FF:000009">
    <property type="entry name" value="Aldehyde dehydrogenase A"/>
    <property type="match status" value="1"/>
</dbReference>
<dbReference type="Proteomes" id="UP000186895">
    <property type="component" value="Unassembled WGS sequence"/>
</dbReference>
<dbReference type="AlphaFoldDB" id="A0A1N6NLW1"/>
<evidence type="ECO:0000313" key="6">
    <source>
        <dbReference type="EMBL" id="SIP93085.1"/>
    </source>
</evidence>
<accession>A0A1N6NLW1</accession>
<dbReference type="PANTHER" id="PTHR11699">
    <property type="entry name" value="ALDEHYDE DEHYDROGENASE-RELATED"/>
    <property type="match status" value="1"/>
</dbReference>
<dbReference type="PROSITE" id="PS00687">
    <property type="entry name" value="ALDEHYDE_DEHYDR_GLU"/>
    <property type="match status" value="1"/>
</dbReference>
<dbReference type="SUPFAM" id="SSF53720">
    <property type="entry name" value="ALDH-like"/>
    <property type="match status" value="1"/>
</dbReference>
<feature type="domain" description="Aldehyde dehydrogenase" evidence="5">
    <location>
        <begin position="17"/>
        <end position="465"/>
    </location>
</feature>
<dbReference type="InterPro" id="IPR015590">
    <property type="entry name" value="Aldehyde_DH_dom"/>
</dbReference>
<evidence type="ECO:0000259" key="5">
    <source>
        <dbReference type="Pfam" id="PF00171"/>
    </source>
</evidence>
<proteinExistence type="inferred from homology"/>
<sequence length="472" mass="51023">MKLCKTLYINGTSVAPANGTLDVLNPATEKVLASAPVASTEQVDRAVAAARSAFVQWRDTSDEERSQALLRIADRMETHADELARIIVHEQGKPLMIAQREVAGATAWVRYTAGLTLPVDVVFEDDSKRIEVHRKPLGVVGSITPWNWPLMILIWHLMPALKAGNTVVCKPSEYTPFHALRLFEIIGEELPAGVINVVNGRGDIGQAMSEHDGIDKIVFTGSIATGKRIMGAAAGNLKRLTLELGGNDAAVVLPDVDLEQAAEGIIAAAYKNMGQTCAALKRLYVHEDIHDALCEKLVAVAQRHVVGDGMEPGVTFGPVQNSMQYTYLCGLLDDIREQGGIFLCGGEPLPGKGYLIPPTIVTNVDPHSRIVQEEQFGPILPVIPFNDLEEVITLVNEPQEGLGGSVWSADIEKAQAISSRFECGSTWINFHGEVHPSAPFGGCKQSGLGVEFGQEGLMEYTSVQTRHILKQG</sequence>
<comment type="similarity">
    <text evidence="1 4">Belongs to the aldehyde dehydrogenase family.</text>
</comment>
<organism evidence="6 7">
    <name type="scientific">Marinobacterium stanieri</name>
    <dbReference type="NCBI Taxonomy" id="49186"/>
    <lineage>
        <taxon>Bacteria</taxon>
        <taxon>Pseudomonadati</taxon>
        <taxon>Pseudomonadota</taxon>
        <taxon>Gammaproteobacteria</taxon>
        <taxon>Oceanospirillales</taxon>
        <taxon>Oceanospirillaceae</taxon>
        <taxon>Marinobacterium</taxon>
    </lineage>
</organism>
<keyword evidence="7" id="KW-1185">Reference proteome</keyword>
<dbReference type="FunFam" id="3.40.605.10:FF:000007">
    <property type="entry name" value="NAD/NADP-dependent betaine aldehyde dehydrogenase"/>
    <property type="match status" value="1"/>
</dbReference>
<dbReference type="InterPro" id="IPR016163">
    <property type="entry name" value="Ald_DH_C"/>
</dbReference>
<dbReference type="InterPro" id="IPR016160">
    <property type="entry name" value="Ald_DH_CS_CYS"/>
</dbReference>
<keyword evidence="2 4" id="KW-0560">Oxidoreductase</keyword>
<dbReference type="InterPro" id="IPR016161">
    <property type="entry name" value="Ald_DH/histidinol_DH"/>
</dbReference>
<dbReference type="RefSeq" id="WP_076460409.1">
    <property type="nucleotide sequence ID" value="NZ_FTMN01000001.1"/>
</dbReference>
<dbReference type="InterPro" id="IPR016162">
    <property type="entry name" value="Ald_DH_N"/>
</dbReference>
<dbReference type="GO" id="GO:0016620">
    <property type="term" value="F:oxidoreductase activity, acting on the aldehyde or oxo group of donors, NAD or NADP as acceptor"/>
    <property type="evidence" value="ECO:0007669"/>
    <property type="project" value="InterPro"/>
</dbReference>
<name>A0A1N6NLW1_9GAMM</name>
<dbReference type="InterPro" id="IPR029510">
    <property type="entry name" value="Ald_DH_CS_GLU"/>
</dbReference>
<dbReference type="EMBL" id="FTMN01000001">
    <property type="protein sequence ID" value="SIP93085.1"/>
    <property type="molecule type" value="Genomic_DNA"/>
</dbReference>
<dbReference type="Pfam" id="PF00171">
    <property type="entry name" value="Aldedh"/>
    <property type="match status" value="1"/>
</dbReference>
<feature type="active site" evidence="3">
    <location>
        <position position="243"/>
    </location>
</feature>
<reference evidence="6 7" key="1">
    <citation type="submission" date="2017-01" db="EMBL/GenBank/DDBJ databases">
        <authorList>
            <person name="Mah S.A."/>
            <person name="Swanson W.J."/>
            <person name="Moy G.W."/>
            <person name="Vacquier V.D."/>
        </authorList>
    </citation>
    <scope>NUCLEOTIDE SEQUENCE [LARGE SCALE GENOMIC DNA]</scope>
    <source>
        <strain evidence="6 7">DSM 7027</strain>
    </source>
</reference>
<dbReference type="CDD" id="cd07106">
    <property type="entry name" value="ALDH_AldA-AAD23400"/>
    <property type="match status" value="1"/>
</dbReference>
<evidence type="ECO:0000256" key="2">
    <source>
        <dbReference type="ARBA" id="ARBA00023002"/>
    </source>
</evidence>
<gene>
    <name evidence="6" type="ORF">SAMN05421647_101418</name>
</gene>
<dbReference type="InterPro" id="IPR044086">
    <property type="entry name" value="LUC3-like"/>
</dbReference>
<evidence type="ECO:0000256" key="4">
    <source>
        <dbReference type="RuleBase" id="RU003345"/>
    </source>
</evidence>
<protein>
    <submittedName>
        <fullName evidence="6">Acyl-CoA reductase</fullName>
    </submittedName>
</protein>
<evidence type="ECO:0000313" key="7">
    <source>
        <dbReference type="Proteomes" id="UP000186895"/>
    </source>
</evidence>